<dbReference type="InterPro" id="IPR037185">
    <property type="entry name" value="EmrE-like"/>
</dbReference>
<keyword evidence="2 5" id="KW-0812">Transmembrane</keyword>
<evidence type="ECO:0000256" key="4">
    <source>
        <dbReference type="ARBA" id="ARBA00023136"/>
    </source>
</evidence>
<feature type="transmembrane region" description="Helical" evidence="5">
    <location>
        <begin position="23"/>
        <end position="47"/>
    </location>
</feature>
<feature type="domain" description="EamA" evidence="6">
    <location>
        <begin position="175"/>
        <end position="312"/>
    </location>
</feature>
<evidence type="ECO:0000259" key="6">
    <source>
        <dbReference type="Pfam" id="PF00892"/>
    </source>
</evidence>
<proteinExistence type="predicted"/>
<evidence type="ECO:0000313" key="8">
    <source>
        <dbReference type="Proteomes" id="UP000247555"/>
    </source>
</evidence>
<reference evidence="7 8" key="1">
    <citation type="submission" date="2018-05" db="EMBL/GenBank/DDBJ databases">
        <title>Genomic Encyclopedia of Type Strains, Phase IV (KMG-IV): sequencing the most valuable type-strain genomes for metagenomic binning, comparative biology and taxonomic classification.</title>
        <authorList>
            <person name="Goeker M."/>
        </authorList>
    </citation>
    <scope>NUCLEOTIDE SEQUENCE [LARGE SCALE GENOMIC DNA]</scope>
    <source>
        <strain evidence="7 8">DSM 29661</strain>
    </source>
</reference>
<feature type="transmembrane region" description="Helical" evidence="5">
    <location>
        <begin position="273"/>
        <end position="290"/>
    </location>
</feature>
<dbReference type="Proteomes" id="UP000247555">
    <property type="component" value="Unassembled WGS sequence"/>
</dbReference>
<evidence type="ECO:0000256" key="2">
    <source>
        <dbReference type="ARBA" id="ARBA00022692"/>
    </source>
</evidence>
<feature type="transmembrane region" description="Helical" evidence="5">
    <location>
        <begin position="114"/>
        <end position="134"/>
    </location>
</feature>
<dbReference type="OrthoDB" id="9812547at2"/>
<feature type="transmembrane region" description="Helical" evidence="5">
    <location>
        <begin position="53"/>
        <end position="74"/>
    </location>
</feature>
<dbReference type="PANTHER" id="PTHR32322">
    <property type="entry name" value="INNER MEMBRANE TRANSPORTER"/>
    <property type="match status" value="1"/>
</dbReference>
<evidence type="ECO:0000256" key="5">
    <source>
        <dbReference type="SAM" id="Phobius"/>
    </source>
</evidence>
<feature type="transmembrane region" description="Helical" evidence="5">
    <location>
        <begin position="296"/>
        <end position="314"/>
    </location>
</feature>
<name>A0A318KNI1_9NEIS</name>
<feature type="transmembrane region" description="Helical" evidence="5">
    <location>
        <begin position="86"/>
        <end position="108"/>
    </location>
</feature>
<sequence length="318" mass="33025">MSIDSLTLRLGARWPLPVLSPRTLAVAAGFAMLYLSWGSTFLANHLALQGFPALVLAGLRFLLAGMLFAVLAVARAGGARLGWHDARLALIGGVLMLAIGQGAMVYGVQHLPSGLAALVCASLPLWTVILQAVLPGERRPSPLALFGPGVSMVGMAALLGSRMDVLAEPERLGAVAVLALAQLAWACGSFLFRRTGRGYSQLWWGMSAQMLLAGVVLLAAAAICGQWQAFAWREVSTDSALALAYLVGVVTALTYPVYFWLLKVSTPAKVSTFAFVAPVVALTLGCLVLGETVSTAMLGAAALIVAGVVALTLGQRGG</sequence>
<feature type="transmembrane region" description="Helical" evidence="5">
    <location>
        <begin position="172"/>
        <end position="192"/>
    </location>
</feature>
<dbReference type="InterPro" id="IPR050638">
    <property type="entry name" value="AA-Vitamin_Transporters"/>
</dbReference>
<organism evidence="7 8">
    <name type="scientific">Rivihabitans pingtungensis</name>
    <dbReference type="NCBI Taxonomy" id="1054498"/>
    <lineage>
        <taxon>Bacteria</taxon>
        <taxon>Pseudomonadati</taxon>
        <taxon>Pseudomonadota</taxon>
        <taxon>Betaproteobacteria</taxon>
        <taxon>Neisseriales</taxon>
        <taxon>Aquaspirillaceae</taxon>
        <taxon>Rivihabitans</taxon>
    </lineage>
</organism>
<dbReference type="InterPro" id="IPR000620">
    <property type="entry name" value="EamA_dom"/>
</dbReference>
<keyword evidence="8" id="KW-1185">Reference proteome</keyword>
<keyword evidence="4 5" id="KW-0472">Membrane</keyword>
<evidence type="ECO:0000313" key="7">
    <source>
        <dbReference type="EMBL" id="PXX79289.1"/>
    </source>
</evidence>
<gene>
    <name evidence="7" type="ORF">DFR34_10741</name>
</gene>
<dbReference type="GO" id="GO:0016020">
    <property type="term" value="C:membrane"/>
    <property type="evidence" value="ECO:0007669"/>
    <property type="project" value="UniProtKB-SubCell"/>
</dbReference>
<evidence type="ECO:0000256" key="1">
    <source>
        <dbReference type="ARBA" id="ARBA00004141"/>
    </source>
</evidence>
<protein>
    <submittedName>
        <fullName evidence="7">EamA-like transporter family protein</fullName>
    </submittedName>
</protein>
<comment type="caution">
    <text evidence="7">The sequence shown here is derived from an EMBL/GenBank/DDBJ whole genome shotgun (WGS) entry which is preliminary data.</text>
</comment>
<evidence type="ECO:0000256" key="3">
    <source>
        <dbReference type="ARBA" id="ARBA00022989"/>
    </source>
</evidence>
<feature type="domain" description="EamA" evidence="6">
    <location>
        <begin position="33"/>
        <end position="158"/>
    </location>
</feature>
<comment type="subcellular location">
    <subcellularLocation>
        <location evidence="1">Membrane</location>
        <topology evidence="1">Multi-pass membrane protein</topology>
    </subcellularLocation>
</comment>
<dbReference type="Pfam" id="PF00892">
    <property type="entry name" value="EamA"/>
    <property type="match status" value="2"/>
</dbReference>
<feature type="transmembrane region" description="Helical" evidence="5">
    <location>
        <begin position="204"/>
        <end position="228"/>
    </location>
</feature>
<feature type="transmembrane region" description="Helical" evidence="5">
    <location>
        <begin position="141"/>
        <end position="160"/>
    </location>
</feature>
<dbReference type="SUPFAM" id="SSF103481">
    <property type="entry name" value="Multidrug resistance efflux transporter EmrE"/>
    <property type="match status" value="2"/>
</dbReference>
<keyword evidence="3 5" id="KW-1133">Transmembrane helix</keyword>
<accession>A0A318KNI1</accession>
<feature type="transmembrane region" description="Helical" evidence="5">
    <location>
        <begin position="240"/>
        <end position="261"/>
    </location>
</feature>
<dbReference type="AlphaFoldDB" id="A0A318KNI1"/>
<dbReference type="EMBL" id="QJKI01000007">
    <property type="protein sequence ID" value="PXX79289.1"/>
    <property type="molecule type" value="Genomic_DNA"/>
</dbReference>
<dbReference type="RefSeq" id="WP_110390490.1">
    <property type="nucleotide sequence ID" value="NZ_QJKI01000007.1"/>
</dbReference>
<dbReference type="PANTHER" id="PTHR32322:SF14">
    <property type="entry name" value="PROTEIN PAGO"/>
    <property type="match status" value="1"/>
</dbReference>